<evidence type="ECO:0000313" key="3">
    <source>
        <dbReference type="WBParaSite" id="SSTP_0000265700.1"/>
    </source>
</evidence>
<name>A0A0K0DZJ5_STRER</name>
<organism evidence="3">
    <name type="scientific">Strongyloides stercoralis</name>
    <name type="common">Threadworm</name>
    <dbReference type="NCBI Taxonomy" id="6248"/>
    <lineage>
        <taxon>Eukaryota</taxon>
        <taxon>Metazoa</taxon>
        <taxon>Ecdysozoa</taxon>
        <taxon>Nematoda</taxon>
        <taxon>Chromadorea</taxon>
        <taxon>Rhabditida</taxon>
        <taxon>Tylenchina</taxon>
        <taxon>Panagrolaimomorpha</taxon>
        <taxon>Strongyloidoidea</taxon>
        <taxon>Strongyloididae</taxon>
        <taxon>Strongyloides</taxon>
    </lineage>
</organism>
<dbReference type="WBParaSite" id="SSTP_0000265700.1">
    <property type="protein sequence ID" value="SSTP_0000265700.1"/>
    <property type="gene ID" value="SSTP_0000265700"/>
</dbReference>
<dbReference type="WBParaSite" id="TCONS_00014298.p1">
    <property type="protein sequence ID" value="TCONS_00014298.p1"/>
    <property type="gene ID" value="XLOC_009510"/>
</dbReference>
<keyword evidence="1" id="KW-0732">Signal</keyword>
<dbReference type="Proteomes" id="UP000035681">
    <property type="component" value="Unplaced"/>
</dbReference>
<keyword evidence="2" id="KW-1185">Reference proteome</keyword>
<protein>
    <submittedName>
        <fullName evidence="3">Neuropeptide-Like Protein</fullName>
    </submittedName>
</protein>
<dbReference type="AlphaFoldDB" id="A0A0K0DZJ5"/>
<sequence length="123" mass="14348">MNTFINILYIFSIILISLHMKMTVNGNEIDDLEEMKRIPVMGFAKRYPYKSFAFAKRGYGSRFAFAKRGSDEVTENNDDSIDNTINDPESKRSYPYRFAFAKRAYNSRFAFAKKSYPRSFAFA</sequence>
<evidence type="ECO:0000313" key="2">
    <source>
        <dbReference type="Proteomes" id="UP000035681"/>
    </source>
</evidence>
<reference evidence="3" key="1">
    <citation type="submission" date="2015-08" db="UniProtKB">
        <authorList>
            <consortium name="WormBaseParasite"/>
        </authorList>
    </citation>
    <scope>IDENTIFICATION</scope>
</reference>
<evidence type="ECO:0000256" key="1">
    <source>
        <dbReference type="SAM" id="SignalP"/>
    </source>
</evidence>
<feature type="chain" id="PRO_5005327197" evidence="1">
    <location>
        <begin position="27"/>
        <end position="123"/>
    </location>
</feature>
<accession>A0A0K0DZJ5</accession>
<feature type="signal peptide" evidence="1">
    <location>
        <begin position="1"/>
        <end position="26"/>
    </location>
</feature>
<proteinExistence type="predicted"/>